<feature type="transmembrane region" description="Helical" evidence="6">
    <location>
        <begin position="149"/>
        <end position="173"/>
    </location>
</feature>
<feature type="transmembrane region" description="Helical" evidence="6">
    <location>
        <begin position="118"/>
        <end position="137"/>
    </location>
</feature>
<reference evidence="7" key="1">
    <citation type="submission" date="2021-01" db="EMBL/GenBank/DDBJ databases">
        <title>Genome public.</title>
        <authorList>
            <person name="Liu C."/>
            <person name="Sun Q."/>
        </authorList>
    </citation>
    <scope>NUCLEOTIDE SEQUENCE</scope>
    <source>
        <strain evidence="7">YIM B02565</strain>
    </source>
</reference>
<dbReference type="InterPro" id="IPR002797">
    <property type="entry name" value="Polysacc_synth"/>
</dbReference>
<feature type="transmembrane region" description="Helical" evidence="6">
    <location>
        <begin position="334"/>
        <end position="354"/>
    </location>
</feature>
<evidence type="ECO:0000313" key="7">
    <source>
        <dbReference type="EMBL" id="MBL4930262.1"/>
    </source>
</evidence>
<keyword evidence="5 6" id="KW-0472">Membrane</keyword>
<dbReference type="PANTHER" id="PTHR30250:SF11">
    <property type="entry name" value="O-ANTIGEN TRANSPORTER-RELATED"/>
    <property type="match status" value="1"/>
</dbReference>
<dbReference type="EMBL" id="JAESWA010000001">
    <property type="protein sequence ID" value="MBL4930262.1"/>
    <property type="molecule type" value="Genomic_DNA"/>
</dbReference>
<evidence type="ECO:0000256" key="1">
    <source>
        <dbReference type="ARBA" id="ARBA00004651"/>
    </source>
</evidence>
<feature type="transmembrane region" description="Helical" evidence="6">
    <location>
        <begin position="83"/>
        <end position="106"/>
    </location>
</feature>
<dbReference type="PANTHER" id="PTHR30250">
    <property type="entry name" value="PST FAMILY PREDICTED COLANIC ACID TRANSPORTER"/>
    <property type="match status" value="1"/>
</dbReference>
<organism evidence="7 8">
    <name type="scientific">Clostridium paridis</name>
    <dbReference type="NCBI Taxonomy" id="2803863"/>
    <lineage>
        <taxon>Bacteria</taxon>
        <taxon>Bacillati</taxon>
        <taxon>Bacillota</taxon>
        <taxon>Clostridia</taxon>
        <taxon>Eubacteriales</taxon>
        <taxon>Clostridiaceae</taxon>
        <taxon>Clostridium</taxon>
    </lineage>
</organism>
<feature type="transmembrane region" description="Helical" evidence="6">
    <location>
        <begin position="298"/>
        <end position="322"/>
    </location>
</feature>
<dbReference type="AlphaFoldDB" id="A0A937FEA9"/>
<feature type="transmembrane region" description="Helical" evidence="6">
    <location>
        <begin position="218"/>
        <end position="234"/>
    </location>
</feature>
<keyword evidence="8" id="KW-1185">Reference proteome</keyword>
<dbReference type="Pfam" id="PF01943">
    <property type="entry name" value="Polysacc_synt"/>
    <property type="match status" value="1"/>
</dbReference>
<feature type="transmembrane region" description="Helical" evidence="6">
    <location>
        <begin position="442"/>
        <end position="461"/>
    </location>
</feature>
<feature type="transmembrane region" description="Helical" evidence="6">
    <location>
        <begin position="386"/>
        <end position="406"/>
    </location>
</feature>
<feature type="transmembrane region" description="Helical" evidence="6">
    <location>
        <begin position="361"/>
        <end position="380"/>
    </location>
</feature>
<sequence length="479" mass="54993">MNVINNTLGSFIKKFLGFSIGPVVSAFLGLIIVPITTYFVSPEEFGKSSMYTLGYTLFSLIIYLGMDQAFVREYNAVEDKKKLFWSSFTIPFIFSLLFSITILIFYKPISMALFDRHEWYIMLLLSISMPFAVMDNFNMLILRMQEKAVLFSMMSVINKVVNLFVLMAYFLFIEKSFKAIINATFISLIIMVLSEIIINREYWLSKIHFDKVLIRRMFRFALPLIPATIISWIFGSMDRMALKQWSTFYEIGLFAAALKISNVLGIFQQAFATFWVPTAYRWYEEGESRDKFIKVSDYLTIAMTFLFICMLIFKKILMMLLASSYGDASSSLTYLLFMPVLYTMSETTAIGITFKRRTGFNLFISIFVAIINFILNFILVPKLGSLGAAISSAVAYITFFWLRTIFSSLVWGKFDYKVYIANTSIMIAASIVDVVFNNSFLNAAFIVIFIILNINHVKEVYSLASNFLSSKFGKGKERA</sequence>
<comment type="caution">
    <text evidence="7">The sequence shown here is derived from an EMBL/GenBank/DDBJ whole genome shotgun (WGS) entry which is preliminary data.</text>
</comment>
<feature type="transmembrane region" description="Helical" evidence="6">
    <location>
        <begin position="179"/>
        <end position="198"/>
    </location>
</feature>
<comment type="subcellular location">
    <subcellularLocation>
        <location evidence="1">Cell membrane</location>
        <topology evidence="1">Multi-pass membrane protein</topology>
    </subcellularLocation>
</comment>
<evidence type="ECO:0000256" key="2">
    <source>
        <dbReference type="ARBA" id="ARBA00022475"/>
    </source>
</evidence>
<evidence type="ECO:0000256" key="6">
    <source>
        <dbReference type="SAM" id="Phobius"/>
    </source>
</evidence>
<dbReference type="RefSeq" id="WP_202765647.1">
    <property type="nucleotide sequence ID" value="NZ_JAESWA010000001.1"/>
</dbReference>
<feature type="transmembrane region" description="Helical" evidence="6">
    <location>
        <begin position="418"/>
        <end position="436"/>
    </location>
</feature>
<keyword evidence="4 6" id="KW-1133">Transmembrane helix</keyword>
<proteinExistence type="predicted"/>
<dbReference type="InterPro" id="IPR050833">
    <property type="entry name" value="Poly_Biosynth_Transport"/>
</dbReference>
<feature type="transmembrane region" description="Helical" evidence="6">
    <location>
        <begin position="52"/>
        <end position="71"/>
    </location>
</feature>
<evidence type="ECO:0000256" key="3">
    <source>
        <dbReference type="ARBA" id="ARBA00022692"/>
    </source>
</evidence>
<feature type="transmembrane region" description="Helical" evidence="6">
    <location>
        <begin position="15"/>
        <end position="40"/>
    </location>
</feature>
<evidence type="ECO:0000313" key="8">
    <source>
        <dbReference type="Proteomes" id="UP000623681"/>
    </source>
</evidence>
<protein>
    <submittedName>
        <fullName evidence="7">Oligosaccharide flippase family protein</fullName>
    </submittedName>
</protein>
<evidence type="ECO:0000256" key="4">
    <source>
        <dbReference type="ARBA" id="ARBA00022989"/>
    </source>
</evidence>
<gene>
    <name evidence="7" type="ORF">JK634_00345</name>
</gene>
<dbReference type="Proteomes" id="UP000623681">
    <property type="component" value="Unassembled WGS sequence"/>
</dbReference>
<name>A0A937FEA9_9CLOT</name>
<feature type="transmembrane region" description="Helical" evidence="6">
    <location>
        <begin position="254"/>
        <end position="277"/>
    </location>
</feature>
<keyword evidence="3 6" id="KW-0812">Transmembrane</keyword>
<accession>A0A937FEA9</accession>
<evidence type="ECO:0000256" key="5">
    <source>
        <dbReference type="ARBA" id="ARBA00023136"/>
    </source>
</evidence>
<dbReference type="GO" id="GO:0005886">
    <property type="term" value="C:plasma membrane"/>
    <property type="evidence" value="ECO:0007669"/>
    <property type="project" value="UniProtKB-SubCell"/>
</dbReference>
<keyword evidence="2" id="KW-1003">Cell membrane</keyword>